<accession>Q4PMY1</accession>
<protein>
    <submittedName>
        <fullName evidence="2">Putative secreted salivary protein</fullName>
    </submittedName>
</protein>
<sequence>MKATIAVLCFLVAVAYAIVVEARMGNPIDDGALNPLCEKPPSNCLGVAVTVYVYNITEGRYPVGLNQECSGNGYYTTPDDCHRKCLLPPGTQGVRRT</sequence>
<name>Q4PMY1_IXOSC</name>
<feature type="chain" id="PRO_5004241830" evidence="1">
    <location>
        <begin position="18"/>
        <end position="97"/>
    </location>
</feature>
<organism evidence="2">
    <name type="scientific">Ixodes scapularis</name>
    <name type="common">Black-legged tick</name>
    <name type="synonym">Deer tick</name>
    <dbReference type="NCBI Taxonomy" id="6945"/>
    <lineage>
        <taxon>Eukaryota</taxon>
        <taxon>Metazoa</taxon>
        <taxon>Ecdysozoa</taxon>
        <taxon>Arthropoda</taxon>
        <taxon>Chelicerata</taxon>
        <taxon>Arachnida</taxon>
        <taxon>Acari</taxon>
        <taxon>Parasitiformes</taxon>
        <taxon>Ixodida</taxon>
        <taxon>Ixodoidea</taxon>
        <taxon>Ixodidae</taxon>
        <taxon>Ixodinae</taxon>
        <taxon>Ixodes</taxon>
    </lineage>
</organism>
<dbReference type="EMBL" id="DQ065992">
    <property type="protein sequence ID" value="AAY66629.1"/>
    <property type="molecule type" value="mRNA"/>
</dbReference>
<evidence type="ECO:0000256" key="1">
    <source>
        <dbReference type="SAM" id="SignalP"/>
    </source>
</evidence>
<dbReference type="VEuPathDB" id="VectorBase:ISCP_037613"/>
<reference evidence="2" key="2">
    <citation type="journal article" date="2006" name="Insect Biochem. Mol. Biol.">
        <title>An annotated catalog of salivary gland transcripts from Ixodes scapularis ticks.</title>
        <authorList>
            <person name="Ribeiro J.M."/>
            <person name="Alarcon-Chaidez F."/>
            <person name="Francischetti I.M."/>
            <person name="Mans B.J."/>
            <person name="Mather T.N."/>
            <person name="Valenzuela J.G."/>
            <person name="Wikel S.K."/>
        </authorList>
    </citation>
    <scope>NUCLEOTIDE SEQUENCE</scope>
    <source>
        <strain evidence="2">IS-6-12L-81</strain>
        <tissue evidence="2">Salivary glands</tissue>
    </source>
</reference>
<evidence type="ECO:0000313" key="2">
    <source>
        <dbReference type="EMBL" id="AAY66629.1"/>
    </source>
</evidence>
<keyword evidence="1" id="KW-0732">Signal</keyword>
<feature type="signal peptide" evidence="1">
    <location>
        <begin position="1"/>
        <end position="17"/>
    </location>
</feature>
<dbReference type="AlphaFoldDB" id="Q4PMY1"/>
<reference evidence="2" key="1">
    <citation type="submission" date="2005-05" db="EMBL/GenBank/DDBJ databases">
        <authorList>
            <person name="Tseng H.-P."/>
            <person name="Hseu T.-H."/>
            <person name="Buhler D.R."/>
            <person name="Wang W.-D."/>
            <person name="Tsai H.-L."/>
            <person name="Hu C.-H."/>
        </authorList>
    </citation>
    <scope>NUCLEOTIDE SEQUENCE</scope>
    <source>
        <strain evidence="2">IS-6-12L-81</strain>
        <tissue evidence="2">Salivary glands</tissue>
    </source>
</reference>
<proteinExistence type="evidence at transcript level"/>